<proteinExistence type="predicted"/>
<dbReference type="OrthoDB" id="2637024at2759"/>
<comment type="caution">
    <text evidence="1">The sequence shown here is derived from an EMBL/GenBank/DDBJ whole genome shotgun (WGS) entry which is preliminary data.</text>
</comment>
<evidence type="ECO:0000313" key="2">
    <source>
        <dbReference type="Proteomes" id="UP000714275"/>
    </source>
</evidence>
<gene>
    <name evidence="1" type="ORF">EV702DRAFT_558761</name>
</gene>
<dbReference type="Proteomes" id="UP000714275">
    <property type="component" value="Unassembled WGS sequence"/>
</dbReference>
<accession>A0A9P7CZZ0</accession>
<dbReference type="AlphaFoldDB" id="A0A9P7CZZ0"/>
<reference evidence="1" key="1">
    <citation type="journal article" date="2020" name="New Phytol.">
        <title>Comparative genomics reveals dynamic genome evolution in host specialist ectomycorrhizal fungi.</title>
        <authorList>
            <person name="Lofgren L.A."/>
            <person name="Nguyen N.H."/>
            <person name="Vilgalys R."/>
            <person name="Ruytinx J."/>
            <person name="Liao H.L."/>
            <person name="Branco S."/>
            <person name="Kuo A."/>
            <person name="LaButti K."/>
            <person name="Lipzen A."/>
            <person name="Andreopoulos W."/>
            <person name="Pangilinan J."/>
            <person name="Riley R."/>
            <person name="Hundley H."/>
            <person name="Na H."/>
            <person name="Barry K."/>
            <person name="Grigoriev I.V."/>
            <person name="Stajich J.E."/>
            <person name="Kennedy P.G."/>
        </authorList>
    </citation>
    <scope>NUCLEOTIDE SEQUENCE</scope>
    <source>
        <strain evidence="1">DOB743</strain>
    </source>
</reference>
<organism evidence="1 2">
    <name type="scientific">Suillus placidus</name>
    <dbReference type="NCBI Taxonomy" id="48579"/>
    <lineage>
        <taxon>Eukaryota</taxon>
        <taxon>Fungi</taxon>
        <taxon>Dikarya</taxon>
        <taxon>Basidiomycota</taxon>
        <taxon>Agaricomycotina</taxon>
        <taxon>Agaricomycetes</taxon>
        <taxon>Agaricomycetidae</taxon>
        <taxon>Boletales</taxon>
        <taxon>Suillineae</taxon>
        <taxon>Suillaceae</taxon>
        <taxon>Suillus</taxon>
    </lineage>
</organism>
<sequence>MPAQFIYFRFPSIEPSLLYKPPMPSRKINDIPFPSFSLVISQYSTSNMRLPSYRTSYLLRFHPYPRVQPSQREIMHAANDCPSSLYDIVEDDDSAEPVILNFPDLPQAEEQHPNAVNLQEAIEVAETGAQPHVRHLSFATLIINFAILVARKLSLKTK</sequence>
<dbReference type="EMBL" id="JABBWD010000045">
    <property type="protein sequence ID" value="KAG1774078.1"/>
    <property type="molecule type" value="Genomic_DNA"/>
</dbReference>
<protein>
    <submittedName>
        <fullName evidence="1">Uncharacterized protein</fullName>
    </submittedName>
</protein>
<name>A0A9P7CZZ0_9AGAM</name>
<keyword evidence="2" id="KW-1185">Reference proteome</keyword>
<evidence type="ECO:0000313" key="1">
    <source>
        <dbReference type="EMBL" id="KAG1774078.1"/>
    </source>
</evidence>